<evidence type="ECO:0000313" key="14">
    <source>
        <dbReference type="Proteomes" id="UP000001555"/>
    </source>
</evidence>
<dbReference type="EMBL" id="ABJB010730460">
    <property type="status" value="NOT_ANNOTATED_CDS"/>
    <property type="molecule type" value="Genomic_DNA"/>
</dbReference>
<proteinExistence type="evidence at protein level"/>
<reference evidence="13" key="2">
    <citation type="submission" date="2020-05" db="UniProtKB">
        <authorList>
            <consortium name="EnsemblMetazoa"/>
        </authorList>
    </citation>
    <scope>IDENTIFICATION</scope>
    <source>
        <strain evidence="13">wikel</strain>
    </source>
</reference>
<keyword evidence="4" id="KW-0336">GPI-anchor</keyword>
<dbReference type="VEuPathDB" id="VectorBase:ISCI019449"/>
<dbReference type="OrthoDB" id="6497571at2759"/>
<dbReference type="GO" id="GO:0005886">
    <property type="term" value="C:plasma membrane"/>
    <property type="evidence" value="ECO:0007669"/>
    <property type="project" value="UniProtKB-SubCell"/>
</dbReference>
<feature type="compositionally biased region" description="Polar residues" evidence="11">
    <location>
        <begin position="222"/>
        <end position="231"/>
    </location>
</feature>
<evidence type="ECO:0000256" key="6">
    <source>
        <dbReference type="ARBA" id="ARBA00022974"/>
    </source>
</evidence>
<evidence type="ECO:0000256" key="4">
    <source>
        <dbReference type="ARBA" id="ARBA00022622"/>
    </source>
</evidence>
<organism>
    <name type="scientific">Ixodes scapularis</name>
    <name type="common">Black-legged tick</name>
    <name type="synonym">Deer tick</name>
    <dbReference type="NCBI Taxonomy" id="6945"/>
    <lineage>
        <taxon>Eukaryota</taxon>
        <taxon>Metazoa</taxon>
        <taxon>Ecdysozoa</taxon>
        <taxon>Arthropoda</taxon>
        <taxon>Chelicerata</taxon>
        <taxon>Arachnida</taxon>
        <taxon>Acari</taxon>
        <taxon>Parasitiformes</taxon>
        <taxon>Ixodida</taxon>
        <taxon>Ixodoidea</taxon>
        <taxon>Ixodidae</taxon>
        <taxon>Ixodinae</taxon>
        <taxon>Ixodes</taxon>
    </lineage>
</organism>
<dbReference type="GO" id="GO:0009966">
    <property type="term" value="P:regulation of signal transduction"/>
    <property type="evidence" value="ECO:0007669"/>
    <property type="project" value="InterPro"/>
</dbReference>
<evidence type="ECO:0000256" key="7">
    <source>
        <dbReference type="ARBA" id="ARBA00023136"/>
    </source>
</evidence>
<evidence type="ECO:0007829" key="15">
    <source>
        <dbReference type="PeptideAtlas" id="B7PRT5"/>
    </source>
</evidence>
<evidence type="ECO:0000256" key="11">
    <source>
        <dbReference type="SAM" id="MobiDB-lite"/>
    </source>
</evidence>
<evidence type="ECO:0000313" key="13">
    <source>
        <dbReference type="EnsemblMetazoa" id="ISCW019449-PA"/>
    </source>
</evidence>
<dbReference type="InterPro" id="IPR001863">
    <property type="entry name" value="Glypican"/>
</dbReference>
<dbReference type="GO" id="GO:0098552">
    <property type="term" value="C:side of membrane"/>
    <property type="evidence" value="ECO:0007669"/>
    <property type="project" value="UniProtKB-KW"/>
</dbReference>
<dbReference type="AlphaFoldDB" id="B7PRT5"/>
<evidence type="ECO:0000256" key="5">
    <source>
        <dbReference type="ARBA" id="ARBA00022729"/>
    </source>
</evidence>
<reference evidence="12 14" key="1">
    <citation type="submission" date="2008-03" db="EMBL/GenBank/DDBJ databases">
        <title>Annotation of Ixodes scapularis.</title>
        <authorList>
            <consortium name="Ixodes scapularis Genome Project Consortium"/>
            <person name="Caler E."/>
            <person name="Hannick L.I."/>
            <person name="Bidwell S."/>
            <person name="Joardar V."/>
            <person name="Thiagarajan M."/>
            <person name="Amedeo P."/>
            <person name="Galinsky K.J."/>
            <person name="Schobel S."/>
            <person name="Inman J."/>
            <person name="Hostetler J."/>
            <person name="Miller J."/>
            <person name="Hammond M."/>
            <person name="Megy K."/>
            <person name="Lawson D."/>
            <person name="Kodira C."/>
            <person name="Sutton G."/>
            <person name="Meyer J."/>
            <person name="Hill C.A."/>
            <person name="Birren B."/>
            <person name="Nene V."/>
            <person name="Collins F."/>
            <person name="Alarcon-Chaidez F."/>
            <person name="Wikel S."/>
            <person name="Strausberg R."/>
        </authorList>
    </citation>
    <scope>NUCLEOTIDE SEQUENCE [LARGE SCALE GENOMIC DNA]</scope>
    <source>
        <strain evidence="14">Wikel</strain>
        <strain evidence="12">Wikel colony</strain>
    </source>
</reference>
<keyword evidence="15" id="KW-1267">Proteomics identification</keyword>
<keyword evidence="5" id="KW-0732">Signal</keyword>
<keyword evidence="9" id="KW-0357">Heparan sulfate</keyword>
<evidence type="ECO:0000256" key="3">
    <source>
        <dbReference type="ARBA" id="ARBA00022475"/>
    </source>
</evidence>
<sequence>MKAGDSLSLCPSARSCCTLAAERRLQDASWEKLRALVWANTESLRRFLEDSAASFTGLRYEETKTTQKGHGDKWKEDTETVLYSFCLSLCGFIFLVARTDFPNQKGCCGTSVSLVADLVRGRKKNNHGADAETTGTINESRGPLHRDSEKNRERFGRERVNVFIDEKKIFSKRCSSGRDGGHNHQVPPSDSGVGGAPSDDTPEFRDGHRNHPHHRGRPVNWAASTGSSGQTIEKREGGHLGPLPPFLLSPLGQRGVASPALLRPPETRIERENVRALSGC</sequence>
<dbReference type="InParanoid" id="B7PRT5"/>
<feature type="region of interest" description="Disordered" evidence="11">
    <location>
        <begin position="174"/>
        <end position="246"/>
    </location>
</feature>
<evidence type="ECO:0000256" key="2">
    <source>
        <dbReference type="ARBA" id="ARBA00010260"/>
    </source>
</evidence>
<dbReference type="Proteomes" id="UP000001555">
    <property type="component" value="Unassembled WGS sequence"/>
</dbReference>
<keyword evidence="8" id="KW-0325">Glycoprotein</keyword>
<keyword evidence="6" id="KW-0654">Proteoglycan</keyword>
<keyword evidence="14" id="KW-1185">Reference proteome</keyword>
<feature type="region of interest" description="Disordered" evidence="11">
    <location>
        <begin position="123"/>
        <end position="153"/>
    </location>
</feature>
<comment type="subcellular location">
    <subcellularLocation>
        <location evidence="1">Cell membrane</location>
        <topology evidence="1">Lipid-anchor</topology>
        <topology evidence="1">GPI-anchor</topology>
    </subcellularLocation>
</comment>
<keyword evidence="7" id="KW-0472">Membrane</keyword>
<keyword evidence="10" id="KW-0449">Lipoprotein</keyword>
<dbReference type="EMBL" id="DS775215">
    <property type="protein sequence ID" value="EEC09308.1"/>
    <property type="molecule type" value="Genomic_DNA"/>
</dbReference>
<keyword evidence="3" id="KW-1003">Cell membrane</keyword>
<comment type="similarity">
    <text evidence="2">Belongs to the glypican family.</text>
</comment>
<dbReference type="VEuPathDB" id="VectorBase:ISCP_016939"/>
<dbReference type="HOGENOM" id="CLU_994928_0_0_1"/>
<accession>B7PRT5</accession>
<gene>
    <name evidence="12" type="ORF">IscW_ISCW019449</name>
</gene>
<name>B7PRT5_IXOSC</name>
<protein>
    <submittedName>
        <fullName evidence="12 13">Uncharacterized protein</fullName>
    </submittedName>
</protein>
<dbReference type="EnsemblMetazoa" id="ISCW019449-RA">
    <property type="protein sequence ID" value="ISCW019449-PA"/>
    <property type="gene ID" value="ISCW019449"/>
</dbReference>
<evidence type="ECO:0000256" key="1">
    <source>
        <dbReference type="ARBA" id="ARBA00004609"/>
    </source>
</evidence>
<dbReference type="VEuPathDB" id="VectorBase:ISCW019449"/>
<feature type="compositionally biased region" description="Basic and acidic residues" evidence="11">
    <location>
        <begin position="142"/>
        <end position="153"/>
    </location>
</feature>
<dbReference type="EMBL" id="ABJB010375444">
    <property type="status" value="NOT_ANNOTATED_CDS"/>
    <property type="molecule type" value="Genomic_DNA"/>
</dbReference>
<dbReference type="PaxDb" id="6945-B7PRT5"/>
<evidence type="ECO:0000256" key="8">
    <source>
        <dbReference type="ARBA" id="ARBA00023180"/>
    </source>
</evidence>
<evidence type="ECO:0000313" key="12">
    <source>
        <dbReference type="EMBL" id="EEC09308.1"/>
    </source>
</evidence>
<dbReference type="Pfam" id="PF01153">
    <property type="entry name" value="Glypican"/>
    <property type="match status" value="1"/>
</dbReference>
<evidence type="ECO:0000256" key="9">
    <source>
        <dbReference type="ARBA" id="ARBA00023207"/>
    </source>
</evidence>
<evidence type="ECO:0000256" key="10">
    <source>
        <dbReference type="ARBA" id="ARBA00023288"/>
    </source>
</evidence>